<sequence length="72" mass="8119">MLSFSSWATRFSRFWACAVAFSRSMMSTSTSLCSRDFCFSRLLQRVSRASSCSSYSEIFWAILRLSSSTSSA</sequence>
<feature type="signal peptide" evidence="1">
    <location>
        <begin position="1"/>
        <end position="20"/>
    </location>
</feature>
<proteinExistence type="predicted"/>
<dbReference type="AlphaFoldDB" id="A0A6B0TUH7"/>
<reference evidence="2" key="1">
    <citation type="submission" date="2019-12" db="EMBL/GenBank/DDBJ databases">
        <title>An insight into the sialome of adult female Ixodes ricinus ticks feeding for 6 days.</title>
        <authorList>
            <person name="Perner J."/>
            <person name="Ribeiro J.M.C."/>
        </authorList>
    </citation>
    <scope>NUCLEOTIDE SEQUENCE</scope>
    <source>
        <strain evidence="2">Semi-engorged</strain>
        <tissue evidence="2">Salivary glands</tissue>
    </source>
</reference>
<evidence type="ECO:0000256" key="1">
    <source>
        <dbReference type="SAM" id="SignalP"/>
    </source>
</evidence>
<organism evidence="2">
    <name type="scientific">Ixodes ricinus</name>
    <name type="common">Common tick</name>
    <name type="synonym">Acarus ricinus</name>
    <dbReference type="NCBI Taxonomy" id="34613"/>
    <lineage>
        <taxon>Eukaryota</taxon>
        <taxon>Metazoa</taxon>
        <taxon>Ecdysozoa</taxon>
        <taxon>Arthropoda</taxon>
        <taxon>Chelicerata</taxon>
        <taxon>Arachnida</taxon>
        <taxon>Acari</taxon>
        <taxon>Parasitiformes</taxon>
        <taxon>Ixodida</taxon>
        <taxon>Ixodoidea</taxon>
        <taxon>Ixodidae</taxon>
        <taxon>Ixodinae</taxon>
        <taxon>Ixodes</taxon>
    </lineage>
</organism>
<feature type="chain" id="PRO_5025497277" evidence="1">
    <location>
        <begin position="21"/>
        <end position="72"/>
    </location>
</feature>
<dbReference type="EMBL" id="GIFC01000825">
    <property type="protein sequence ID" value="MXU82908.1"/>
    <property type="molecule type" value="Transcribed_RNA"/>
</dbReference>
<name>A0A6B0TUH7_IXORI</name>
<keyword evidence="1" id="KW-0732">Signal</keyword>
<protein>
    <submittedName>
        <fullName evidence="2">Putative secreted protein</fullName>
    </submittedName>
</protein>
<accession>A0A6B0TUH7</accession>
<evidence type="ECO:0000313" key="2">
    <source>
        <dbReference type="EMBL" id="MXU82908.1"/>
    </source>
</evidence>